<dbReference type="InterPro" id="IPR042460">
    <property type="entry name" value="DCN1-like_PONY"/>
</dbReference>
<dbReference type="PANTHER" id="PTHR12281">
    <property type="entry name" value="RP42 RELATED"/>
    <property type="match status" value="1"/>
</dbReference>
<protein>
    <recommendedName>
        <fullName evidence="1">Defective in cullin neddylation protein</fullName>
    </recommendedName>
</protein>
<proteinExistence type="predicted"/>
<reference evidence="3" key="1">
    <citation type="journal article" date="2020" name="J. Eukaryot. Microbiol.">
        <title>De novo Sequencing, Assembly and Annotation of the Transcriptome for the Free-Living Testate Amoeba Arcella intermedia.</title>
        <authorList>
            <person name="Ribeiro G.M."/>
            <person name="Porfirio-Sousa A.L."/>
            <person name="Maurer-Alcala X.X."/>
            <person name="Katz L.A."/>
            <person name="Lahr D.J.G."/>
        </authorList>
    </citation>
    <scope>NUCLEOTIDE SEQUENCE</scope>
</reference>
<dbReference type="PANTHER" id="PTHR12281:SF31">
    <property type="entry name" value="DCN1-LIKE PROTEIN 3"/>
    <property type="match status" value="1"/>
</dbReference>
<organism evidence="3">
    <name type="scientific">Arcella intermedia</name>
    <dbReference type="NCBI Taxonomy" id="1963864"/>
    <lineage>
        <taxon>Eukaryota</taxon>
        <taxon>Amoebozoa</taxon>
        <taxon>Tubulinea</taxon>
        <taxon>Elardia</taxon>
        <taxon>Arcellinida</taxon>
        <taxon>Sphaerothecina</taxon>
        <taxon>Arcellidae</taxon>
        <taxon>Arcella</taxon>
    </lineage>
</organism>
<dbReference type="Gene3D" id="1.10.238.200">
    <property type="entry name" value="Cullin, PONY binding domain"/>
    <property type="match status" value="1"/>
</dbReference>
<dbReference type="GO" id="GO:0032182">
    <property type="term" value="F:ubiquitin-like protein binding"/>
    <property type="evidence" value="ECO:0007669"/>
    <property type="project" value="TreeGrafter"/>
</dbReference>
<dbReference type="GO" id="GO:0097602">
    <property type="term" value="F:cullin family protein binding"/>
    <property type="evidence" value="ECO:0007669"/>
    <property type="project" value="TreeGrafter"/>
</dbReference>
<dbReference type="EMBL" id="GIBP01008133">
    <property type="protein sequence ID" value="NDV37102.1"/>
    <property type="molecule type" value="Transcribed_RNA"/>
</dbReference>
<feature type="domain" description="DCUN1" evidence="2">
    <location>
        <begin position="1"/>
        <end position="180"/>
    </location>
</feature>
<evidence type="ECO:0000313" key="3">
    <source>
        <dbReference type="EMBL" id="NDV37102.1"/>
    </source>
</evidence>
<dbReference type="InterPro" id="IPR005176">
    <property type="entry name" value="PONY_dom"/>
</dbReference>
<dbReference type="InterPro" id="IPR014764">
    <property type="entry name" value="DCN-prot"/>
</dbReference>
<dbReference type="GO" id="GO:0000151">
    <property type="term" value="C:ubiquitin ligase complex"/>
    <property type="evidence" value="ECO:0007669"/>
    <property type="project" value="TreeGrafter"/>
</dbReference>
<evidence type="ECO:0000259" key="2">
    <source>
        <dbReference type="PROSITE" id="PS51229"/>
    </source>
</evidence>
<dbReference type="AlphaFoldDB" id="A0A6B2LJ40"/>
<dbReference type="Pfam" id="PF03556">
    <property type="entry name" value="Cullin_binding"/>
    <property type="match status" value="1"/>
</dbReference>
<evidence type="ECO:0000256" key="1">
    <source>
        <dbReference type="RuleBase" id="RU410713"/>
    </source>
</evidence>
<dbReference type="PROSITE" id="PS51229">
    <property type="entry name" value="DCUN1"/>
    <property type="match status" value="1"/>
</dbReference>
<accession>A0A6B2LJ40</accession>
<dbReference type="GO" id="GO:0045116">
    <property type="term" value="P:protein neddylation"/>
    <property type="evidence" value="ECO:0007669"/>
    <property type="project" value="TreeGrafter"/>
</dbReference>
<sequence>MRELYDHYSDPTEDCINIEGICKLFEDLELSTEDETLFILVHKMNASSWKSFTRLEFISGLEMLRLDTPKKIYNFIAQEKESSDKLKFKQVYNYAFYISSQDRKFLDVDTTIIILKMLLGDRNWVDEFCTYLQKSTVKKINFDQWKIFYEFSCNIDKQLSNYNPTDAWPTLIDDFVVSLQEQKDETKTQTEI</sequence>
<comment type="function">
    <text evidence="1">Neddylation of cullins play an essential role in the regulation of SCF-type complexes activity.</text>
</comment>
<dbReference type="GO" id="GO:0031624">
    <property type="term" value="F:ubiquitin conjugating enzyme binding"/>
    <property type="evidence" value="ECO:0007669"/>
    <property type="project" value="TreeGrafter"/>
</dbReference>
<name>A0A6B2LJ40_9EUKA</name>
<dbReference type="Gene3D" id="1.10.238.10">
    <property type="entry name" value="EF-hand"/>
    <property type="match status" value="1"/>
</dbReference>